<name>A0A2H3AY30_9AGAR</name>
<gene>
    <name evidence="2" type="ORF">ARMSODRAFT_979720</name>
</gene>
<reference evidence="3" key="1">
    <citation type="journal article" date="2017" name="Nat. Ecol. Evol.">
        <title>Genome expansion and lineage-specific genetic innovations in the forest pathogenic fungi Armillaria.</title>
        <authorList>
            <person name="Sipos G."/>
            <person name="Prasanna A.N."/>
            <person name="Walter M.C."/>
            <person name="O'Connor E."/>
            <person name="Balint B."/>
            <person name="Krizsan K."/>
            <person name="Kiss B."/>
            <person name="Hess J."/>
            <person name="Varga T."/>
            <person name="Slot J."/>
            <person name="Riley R."/>
            <person name="Boka B."/>
            <person name="Rigling D."/>
            <person name="Barry K."/>
            <person name="Lee J."/>
            <person name="Mihaltcheva S."/>
            <person name="LaButti K."/>
            <person name="Lipzen A."/>
            <person name="Waldron R."/>
            <person name="Moloney N.M."/>
            <person name="Sperisen C."/>
            <person name="Kredics L."/>
            <person name="Vagvoelgyi C."/>
            <person name="Patrignani A."/>
            <person name="Fitzpatrick D."/>
            <person name="Nagy I."/>
            <person name="Doyle S."/>
            <person name="Anderson J.B."/>
            <person name="Grigoriev I.V."/>
            <person name="Gueldener U."/>
            <person name="Muensterkoetter M."/>
            <person name="Nagy L.G."/>
        </authorList>
    </citation>
    <scope>NUCLEOTIDE SEQUENCE [LARGE SCALE GENOMIC DNA]</scope>
    <source>
        <strain evidence="3">28-4</strain>
    </source>
</reference>
<feature type="region of interest" description="Disordered" evidence="1">
    <location>
        <begin position="357"/>
        <end position="377"/>
    </location>
</feature>
<feature type="region of interest" description="Disordered" evidence="1">
    <location>
        <begin position="483"/>
        <end position="563"/>
    </location>
</feature>
<evidence type="ECO:0000313" key="2">
    <source>
        <dbReference type="EMBL" id="PBK63565.1"/>
    </source>
</evidence>
<organism evidence="2 3">
    <name type="scientific">Armillaria solidipes</name>
    <dbReference type="NCBI Taxonomy" id="1076256"/>
    <lineage>
        <taxon>Eukaryota</taxon>
        <taxon>Fungi</taxon>
        <taxon>Dikarya</taxon>
        <taxon>Basidiomycota</taxon>
        <taxon>Agaricomycotina</taxon>
        <taxon>Agaricomycetes</taxon>
        <taxon>Agaricomycetidae</taxon>
        <taxon>Agaricales</taxon>
        <taxon>Marasmiineae</taxon>
        <taxon>Physalacriaceae</taxon>
        <taxon>Armillaria</taxon>
    </lineage>
</organism>
<dbReference type="EMBL" id="KZ293457">
    <property type="protein sequence ID" value="PBK63565.1"/>
    <property type="molecule type" value="Genomic_DNA"/>
</dbReference>
<evidence type="ECO:0000256" key="1">
    <source>
        <dbReference type="SAM" id="MobiDB-lite"/>
    </source>
</evidence>
<feature type="compositionally biased region" description="Acidic residues" evidence="1">
    <location>
        <begin position="498"/>
        <end position="519"/>
    </location>
</feature>
<keyword evidence="3" id="KW-1185">Reference proteome</keyword>
<sequence length="787" mass="87364">MVCQREPSLPAGRIGKEASGFSAGCAKAYIQVKIEWHLHYTPKLQWKGRLGCGHRRGQAKQTACLGCQGAGMFGVLFEWTCVVPDEFDREVFLLWESIATEVQHCQVAGSQEPGRNMLSLDVPASVHTYIDASDHHIEGTMCPIIREVVGVPSQQNAMARSLRGCRWLRDRRLCCHQDDNIEEGDTLLGAPLELKDGGYCIIEGDGGQTEKSTSLKARDDSHEQGLCHTYSPFASMIGKELAQQVSGFPSRKILCCTLSVSDKGIAVIASASEVQGCPYLNDVFVASFKEGLKADIALGNLLEDMCGIKKTYLPDKEWSTQRVVYTITTFNVLPEEEHQGYLDQAAVGKGKRKSKAKAVKEEAEDDQDATEKDVTEDGLELTPVGPERRLALEDLQVAWENMEAIAYPFIEALGWKLNMQLSCFIGGPVPGDGGRIGATSENHKPVPKEWLNALGGHLYKLALNRFVEFVRGCYTTEDQVRQSFPNKSTETKMAVPDPNDDKDDDQVLEVEDISDADMVEEGRKRKHKAIAEGKRKKKKNSADETEKGTGKRKKKGKGKTITNMDVPLSLALPAPLPLPPSPPAPLLPRPPLLSPSLLNHEEVPCHMWDSIIMSGLNDPPRDQIASGDSRGGLPLRLSQEPPGESEHLLLPWEWEPSEKETGGKDGLLMDDMMERYLGEYDLGKGWEAMLCCWTILEGRSNFEDLKGGKKALLKVGWPDLVELWIKSARRPHPEVKAEDITLFVEDWWGWWKMIQPEWRNTESVHGLLNASHRVGAMGDWSVLDKPG</sequence>
<accession>A0A2H3AY30</accession>
<feature type="region of interest" description="Disordered" evidence="1">
    <location>
        <begin position="618"/>
        <end position="643"/>
    </location>
</feature>
<proteinExistence type="predicted"/>
<protein>
    <submittedName>
        <fullName evidence="2">Uncharacterized protein</fullName>
    </submittedName>
</protein>
<dbReference type="Proteomes" id="UP000218334">
    <property type="component" value="Unassembled WGS sequence"/>
</dbReference>
<dbReference type="AlphaFoldDB" id="A0A2H3AY30"/>
<feature type="compositionally biased region" description="Basic and acidic residues" evidence="1">
    <location>
        <begin position="540"/>
        <end position="549"/>
    </location>
</feature>
<evidence type="ECO:0000313" key="3">
    <source>
        <dbReference type="Proteomes" id="UP000218334"/>
    </source>
</evidence>
<dbReference type="STRING" id="1076256.A0A2H3AY30"/>
<feature type="compositionally biased region" description="Basic residues" evidence="1">
    <location>
        <begin position="524"/>
        <end position="539"/>
    </location>
</feature>